<evidence type="ECO:0000256" key="1">
    <source>
        <dbReference type="ARBA" id="ARBA00022723"/>
    </source>
</evidence>
<dbReference type="RefSeq" id="WP_182761538.1">
    <property type="nucleotide sequence ID" value="NZ_JBJDOT010000011.1"/>
</dbReference>
<protein>
    <submittedName>
        <fullName evidence="3">Fumarylacetoacetate hydrolase family protein</fullName>
    </submittedName>
</protein>
<dbReference type="PANTHER" id="PTHR11820:SF7">
    <property type="entry name" value="ACYLPYRUVASE FAHD1, MITOCHONDRIAL"/>
    <property type="match status" value="1"/>
</dbReference>
<dbReference type="InterPro" id="IPR011234">
    <property type="entry name" value="Fumarylacetoacetase-like_C"/>
</dbReference>
<name>A0ABW8KWH0_9GAMM</name>
<dbReference type="Proteomes" id="UP001620262">
    <property type="component" value="Unassembled WGS sequence"/>
</dbReference>
<evidence type="ECO:0000313" key="3">
    <source>
        <dbReference type="EMBL" id="MFK3864146.1"/>
    </source>
</evidence>
<evidence type="ECO:0000259" key="2">
    <source>
        <dbReference type="Pfam" id="PF01557"/>
    </source>
</evidence>
<evidence type="ECO:0000313" key="4">
    <source>
        <dbReference type="Proteomes" id="UP001620262"/>
    </source>
</evidence>
<comment type="caution">
    <text evidence="3">The sequence shown here is derived from an EMBL/GenBank/DDBJ whole genome shotgun (WGS) entry which is preliminary data.</text>
</comment>
<dbReference type="PANTHER" id="PTHR11820">
    <property type="entry name" value="ACYLPYRUVASE"/>
    <property type="match status" value="1"/>
</dbReference>
<dbReference type="EMBL" id="JBJDOT010000011">
    <property type="protein sequence ID" value="MFK3864146.1"/>
    <property type="molecule type" value="Genomic_DNA"/>
</dbReference>
<proteinExistence type="predicted"/>
<keyword evidence="4" id="KW-1185">Reference proteome</keyword>
<feature type="domain" description="Fumarylacetoacetase-like C-terminal" evidence="2">
    <location>
        <begin position="8"/>
        <end position="181"/>
    </location>
</feature>
<dbReference type="SUPFAM" id="SSF56529">
    <property type="entry name" value="FAH"/>
    <property type="match status" value="1"/>
</dbReference>
<keyword evidence="1" id="KW-0479">Metal-binding</keyword>
<sequence length="198" mass="21525">MKPVNPSKVICIGRNYAAHITELGNQVADEMVVFLKPPSAITNTLMCTHKDEQLHFETEICFQVNNGCLAAVAVGLDLTKRDLQSKLKASGLPWERAKAFDGSALFSEFVQIDEQAIEHLSLTLLIDNKVRQQGGVELMLYKPAVISAQVSEFMTLIDGDIIMTGTPAGVGAVNAGSTFIAQLHLGSDLLVQQEWLAE</sequence>
<gene>
    <name evidence="3" type="ORF">ACI2JU_09685</name>
</gene>
<dbReference type="InterPro" id="IPR036663">
    <property type="entry name" value="Fumarylacetoacetase_C_sf"/>
</dbReference>
<reference evidence="3 4" key="1">
    <citation type="submission" date="2024-11" db="EMBL/GenBank/DDBJ databases">
        <title>The Natural Products Discovery Center: Release of the First 8490 Sequenced Strains for Exploring Actinobacteria Biosynthetic Diversity.</title>
        <authorList>
            <person name="Kalkreuter E."/>
            <person name="Kautsar S.A."/>
            <person name="Yang D."/>
            <person name="Bader C.D."/>
            <person name="Teijaro C.N."/>
            <person name="Fluegel L."/>
            <person name="Davis C.M."/>
            <person name="Simpson J.R."/>
            <person name="Lauterbach L."/>
            <person name="Steele A.D."/>
            <person name="Gui C."/>
            <person name="Meng S."/>
            <person name="Li G."/>
            <person name="Viehrig K."/>
            <person name="Ye F."/>
            <person name="Su P."/>
            <person name="Kiefer A.F."/>
            <person name="Nichols A."/>
            <person name="Cepeda A.J."/>
            <person name="Yan W."/>
            <person name="Fan B."/>
            <person name="Jiang Y."/>
            <person name="Adhikari A."/>
            <person name="Zheng C.-J."/>
            <person name="Schuster L."/>
            <person name="Cowan T.M."/>
            <person name="Smanski M.J."/>
            <person name="Chevrette M.G."/>
            <person name="De Carvalho L.P.S."/>
            <person name="Shen B."/>
        </authorList>
    </citation>
    <scope>NUCLEOTIDE SEQUENCE [LARGE SCALE GENOMIC DNA]</scope>
    <source>
        <strain evidence="3 4">NPDC078403</strain>
    </source>
</reference>
<dbReference type="GO" id="GO:0016787">
    <property type="term" value="F:hydrolase activity"/>
    <property type="evidence" value="ECO:0007669"/>
    <property type="project" value="UniProtKB-KW"/>
</dbReference>
<accession>A0ABW8KWH0</accession>
<dbReference type="Gene3D" id="3.90.850.10">
    <property type="entry name" value="Fumarylacetoacetase-like, C-terminal domain"/>
    <property type="match status" value="1"/>
</dbReference>
<organism evidence="3 4">
    <name type="scientific">Pseudoalteromonas rhizosphaerae</name>
    <dbReference type="NCBI Taxonomy" id="2518973"/>
    <lineage>
        <taxon>Bacteria</taxon>
        <taxon>Pseudomonadati</taxon>
        <taxon>Pseudomonadota</taxon>
        <taxon>Gammaproteobacteria</taxon>
        <taxon>Alteromonadales</taxon>
        <taxon>Pseudoalteromonadaceae</taxon>
        <taxon>Pseudoalteromonas</taxon>
    </lineage>
</organism>
<keyword evidence="3" id="KW-0378">Hydrolase</keyword>
<dbReference type="Pfam" id="PF01557">
    <property type="entry name" value="FAA_hydrolase"/>
    <property type="match status" value="1"/>
</dbReference>